<comment type="caution">
    <text evidence="1">The sequence shown here is derived from an EMBL/GenBank/DDBJ whole genome shotgun (WGS) entry which is preliminary data.</text>
</comment>
<dbReference type="Proteomes" id="UP001558613">
    <property type="component" value="Unassembled WGS sequence"/>
</dbReference>
<proteinExistence type="predicted"/>
<protein>
    <submittedName>
        <fullName evidence="1">Uncharacterized protein</fullName>
    </submittedName>
</protein>
<reference evidence="1 2" key="1">
    <citation type="submission" date="2023-09" db="EMBL/GenBank/DDBJ databases">
        <authorList>
            <person name="Wang M."/>
        </authorList>
    </citation>
    <scope>NUCLEOTIDE SEQUENCE [LARGE SCALE GENOMIC DNA]</scope>
    <source>
        <strain evidence="1">GT-2023</strain>
        <tissue evidence="1">Liver</tissue>
    </source>
</reference>
<organism evidence="1 2">
    <name type="scientific">Cirrhinus molitorella</name>
    <name type="common">mud carp</name>
    <dbReference type="NCBI Taxonomy" id="172907"/>
    <lineage>
        <taxon>Eukaryota</taxon>
        <taxon>Metazoa</taxon>
        <taxon>Chordata</taxon>
        <taxon>Craniata</taxon>
        <taxon>Vertebrata</taxon>
        <taxon>Euteleostomi</taxon>
        <taxon>Actinopterygii</taxon>
        <taxon>Neopterygii</taxon>
        <taxon>Teleostei</taxon>
        <taxon>Ostariophysi</taxon>
        <taxon>Cypriniformes</taxon>
        <taxon>Cyprinidae</taxon>
        <taxon>Labeoninae</taxon>
        <taxon>Labeonini</taxon>
        <taxon>Cirrhinus</taxon>
    </lineage>
</organism>
<evidence type="ECO:0000313" key="1">
    <source>
        <dbReference type="EMBL" id="KAL1277076.1"/>
    </source>
</evidence>
<dbReference type="EMBL" id="JAYMGO010000003">
    <property type="protein sequence ID" value="KAL1277076.1"/>
    <property type="molecule type" value="Genomic_DNA"/>
</dbReference>
<evidence type="ECO:0000313" key="2">
    <source>
        <dbReference type="Proteomes" id="UP001558613"/>
    </source>
</evidence>
<gene>
    <name evidence="1" type="ORF">QQF64_023749</name>
</gene>
<keyword evidence="2" id="KW-1185">Reference proteome</keyword>
<name>A0ABR3NJB1_9TELE</name>
<accession>A0ABR3NJB1</accession>
<sequence>MTVREEDWSSCLARDLVQEVPAVQATSCIDARDLIGSSEPIPRGCGPMNYLGGRAPPSAVLEQRPVEEDITVIGLSEATVEGQSYVVKNFTRSHKYGRPCLFVNQATSKFKTTPLAITEEAERAAKEALCPLSPCKTGEEDDIFTNRNYLSLQGQIEKVLEQGPVEEDITVTGLSEATVEVSSTS</sequence>